<evidence type="ECO:0000313" key="2">
    <source>
        <dbReference type="Proteomes" id="UP001218218"/>
    </source>
</evidence>
<proteinExistence type="predicted"/>
<sequence length="238" mass="26906">MQPLLYRTLSIHPRFVQSEFPRLSLGAVAKLSTSQPDALRAHTRHICFVDFRPDDVAPAADFLALCPVTVDLAFIDTPWWVAYPDMLGTLPLKRFSFCPCSLDRELRPAPFDGTRAIFSEVTHLDIVDWEFAHWSDWSGLAQMPKLTHLSTAHPMSQAVVLGILEHCELLEVLVFRHRAQWRLDEDHKSAVVTEDPRFVMLVVEDRLAEWESGARGGGDYWATASAIVKKRRSGGDRG</sequence>
<protein>
    <submittedName>
        <fullName evidence="1">Uncharacterized protein</fullName>
    </submittedName>
</protein>
<gene>
    <name evidence="1" type="ORF">DFH08DRAFT_1082027</name>
</gene>
<organism evidence="1 2">
    <name type="scientific">Mycena albidolilacea</name>
    <dbReference type="NCBI Taxonomy" id="1033008"/>
    <lineage>
        <taxon>Eukaryota</taxon>
        <taxon>Fungi</taxon>
        <taxon>Dikarya</taxon>
        <taxon>Basidiomycota</taxon>
        <taxon>Agaricomycotina</taxon>
        <taxon>Agaricomycetes</taxon>
        <taxon>Agaricomycetidae</taxon>
        <taxon>Agaricales</taxon>
        <taxon>Marasmiineae</taxon>
        <taxon>Mycenaceae</taxon>
        <taxon>Mycena</taxon>
    </lineage>
</organism>
<evidence type="ECO:0000313" key="1">
    <source>
        <dbReference type="EMBL" id="KAJ7342414.1"/>
    </source>
</evidence>
<dbReference type="AlphaFoldDB" id="A0AAD6ZVH7"/>
<comment type="caution">
    <text evidence="1">The sequence shown here is derived from an EMBL/GenBank/DDBJ whole genome shotgun (WGS) entry which is preliminary data.</text>
</comment>
<name>A0AAD6ZVH7_9AGAR</name>
<dbReference type="Proteomes" id="UP001218218">
    <property type="component" value="Unassembled WGS sequence"/>
</dbReference>
<reference evidence="1" key="1">
    <citation type="submission" date="2023-03" db="EMBL/GenBank/DDBJ databases">
        <title>Massive genome expansion in bonnet fungi (Mycena s.s.) driven by repeated elements and novel gene families across ecological guilds.</title>
        <authorList>
            <consortium name="Lawrence Berkeley National Laboratory"/>
            <person name="Harder C.B."/>
            <person name="Miyauchi S."/>
            <person name="Viragh M."/>
            <person name="Kuo A."/>
            <person name="Thoen E."/>
            <person name="Andreopoulos B."/>
            <person name="Lu D."/>
            <person name="Skrede I."/>
            <person name="Drula E."/>
            <person name="Henrissat B."/>
            <person name="Morin E."/>
            <person name="Kohler A."/>
            <person name="Barry K."/>
            <person name="LaButti K."/>
            <person name="Morin E."/>
            <person name="Salamov A."/>
            <person name="Lipzen A."/>
            <person name="Mereny Z."/>
            <person name="Hegedus B."/>
            <person name="Baldrian P."/>
            <person name="Stursova M."/>
            <person name="Weitz H."/>
            <person name="Taylor A."/>
            <person name="Grigoriev I.V."/>
            <person name="Nagy L.G."/>
            <person name="Martin F."/>
            <person name="Kauserud H."/>
        </authorList>
    </citation>
    <scope>NUCLEOTIDE SEQUENCE</scope>
    <source>
        <strain evidence="1">CBHHK002</strain>
    </source>
</reference>
<keyword evidence="2" id="KW-1185">Reference proteome</keyword>
<accession>A0AAD6ZVH7</accession>
<dbReference type="EMBL" id="JARIHO010000025">
    <property type="protein sequence ID" value="KAJ7342414.1"/>
    <property type="molecule type" value="Genomic_DNA"/>
</dbReference>